<keyword evidence="3 6" id="KW-0815">Transposition</keyword>
<dbReference type="GO" id="GO:0003677">
    <property type="term" value="F:DNA binding"/>
    <property type="evidence" value="ECO:0007669"/>
    <property type="project" value="UniProtKB-UniRule"/>
</dbReference>
<dbReference type="AlphaFoldDB" id="A0A3S4Z966"/>
<organism evidence="8 9">
    <name type="scientific">Actinomyces viscosus</name>
    <dbReference type="NCBI Taxonomy" id="1656"/>
    <lineage>
        <taxon>Bacteria</taxon>
        <taxon>Bacillati</taxon>
        <taxon>Actinomycetota</taxon>
        <taxon>Actinomycetes</taxon>
        <taxon>Actinomycetales</taxon>
        <taxon>Actinomycetaceae</taxon>
        <taxon>Actinomyces</taxon>
    </lineage>
</organism>
<dbReference type="GO" id="GO:0004803">
    <property type="term" value="F:transposase activity"/>
    <property type="evidence" value="ECO:0007669"/>
    <property type="project" value="UniProtKB-UniRule"/>
</dbReference>
<keyword evidence="4 6" id="KW-0238">DNA-binding</keyword>
<comment type="function">
    <text evidence="1 6">Required for the transposition of the insertion element.</text>
</comment>
<feature type="region of interest" description="Disordered" evidence="7">
    <location>
        <begin position="154"/>
        <end position="215"/>
    </location>
</feature>
<comment type="similarity">
    <text evidence="2 6">Belongs to the transposase mutator family.</text>
</comment>
<sequence>MCAELANRGVSDVLIVCCDGLTGLPEAIEATWPQTTVQTCVVHLIRTSMRFVSYGDRKKVAAALKAVYTAPNEEAAWQALTDFSASDLGVKYPETVATWERAWERFTPFLAFPPMLRRVIYTTNSIESLNYQLRKVTKNRGHFPSDEAAARAAESWPVCDTRGQTSPRTRQRERTATLQAQNQGQARRRTDHHRPDTRPWPSPATAYPDRFAPYL</sequence>
<feature type="compositionally biased region" description="Polar residues" evidence="7">
    <location>
        <begin position="176"/>
        <end position="185"/>
    </location>
</feature>
<dbReference type="PANTHER" id="PTHR33217:SF8">
    <property type="entry name" value="MUTATOR FAMILY TRANSPOSASE"/>
    <property type="match status" value="1"/>
</dbReference>
<dbReference type="KEGG" id="avc:NCTC10951_01810"/>
<evidence type="ECO:0000256" key="4">
    <source>
        <dbReference type="ARBA" id="ARBA00023125"/>
    </source>
</evidence>
<protein>
    <recommendedName>
        <fullName evidence="6">Mutator family transposase</fullName>
    </recommendedName>
</protein>
<evidence type="ECO:0000313" key="8">
    <source>
        <dbReference type="EMBL" id="VEI16691.1"/>
    </source>
</evidence>
<dbReference type="Proteomes" id="UP000268658">
    <property type="component" value="Chromosome"/>
</dbReference>
<dbReference type="PANTHER" id="PTHR33217">
    <property type="entry name" value="TRANSPOSASE FOR INSERTION SEQUENCE ELEMENT IS1081"/>
    <property type="match status" value="1"/>
</dbReference>
<evidence type="ECO:0000256" key="2">
    <source>
        <dbReference type="ARBA" id="ARBA00010961"/>
    </source>
</evidence>
<dbReference type="PROSITE" id="PS01007">
    <property type="entry name" value="TRANSPOSASE_MUTATOR"/>
    <property type="match status" value="1"/>
</dbReference>
<evidence type="ECO:0000256" key="6">
    <source>
        <dbReference type="RuleBase" id="RU365089"/>
    </source>
</evidence>
<evidence type="ECO:0000256" key="1">
    <source>
        <dbReference type="ARBA" id="ARBA00002190"/>
    </source>
</evidence>
<gene>
    <name evidence="8" type="ORF">NCTC10951_01810</name>
</gene>
<dbReference type="GO" id="GO:0006313">
    <property type="term" value="P:DNA transposition"/>
    <property type="evidence" value="ECO:0007669"/>
    <property type="project" value="UniProtKB-UniRule"/>
</dbReference>
<reference evidence="8 9" key="1">
    <citation type="submission" date="2018-12" db="EMBL/GenBank/DDBJ databases">
        <authorList>
            <consortium name="Pathogen Informatics"/>
        </authorList>
    </citation>
    <scope>NUCLEOTIDE SEQUENCE [LARGE SCALE GENOMIC DNA]</scope>
    <source>
        <strain evidence="8 9">NCTC10951</strain>
    </source>
</reference>
<accession>A0A3S4Z966</accession>
<evidence type="ECO:0000313" key="9">
    <source>
        <dbReference type="Proteomes" id="UP000268658"/>
    </source>
</evidence>
<evidence type="ECO:0000256" key="7">
    <source>
        <dbReference type="SAM" id="MobiDB-lite"/>
    </source>
</evidence>
<dbReference type="InterPro" id="IPR001207">
    <property type="entry name" value="Transposase_mutator"/>
</dbReference>
<evidence type="ECO:0000256" key="3">
    <source>
        <dbReference type="ARBA" id="ARBA00022578"/>
    </source>
</evidence>
<keyword evidence="6" id="KW-0814">Transposable element</keyword>
<evidence type="ECO:0000256" key="5">
    <source>
        <dbReference type="ARBA" id="ARBA00023172"/>
    </source>
</evidence>
<proteinExistence type="inferred from homology"/>
<keyword evidence="5 6" id="KW-0233">DNA recombination</keyword>
<dbReference type="EMBL" id="LR134477">
    <property type="protein sequence ID" value="VEI16691.1"/>
    <property type="molecule type" value="Genomic_DNA"/>
</dbReference>
<name>A0A3S4Z966_ACTVI</name>
<dbReference type="Pfam" id="PF00872">
    <property type="entry name" value="Transposase_mut"/>
    <property type="match status" value="1"/>
</dbReference>